<evidence type="ECO:0000313" key="11">
    <source>
        <dbReference type="EMBL" id="CAI2172655.1"/>
    </source>
</evidence>
<comment type="subcellular location">
    <subcellularLocation>
        <location evidence="2">Cytoplasm</location>
    </subcellularLocation>
    <subcellularLocation>
        <location evidence="1">Nucleus</location>
    </subcellularLocation>
</comment>
<keyword evidence="5" id="KW-0489">Methyltransferase</keyword>
<dbReference type="InterPro" id="IPR029063">
    <property type="entry name" value="SAM-dependent_MTases_sf"/>
</dbReference>
<dbReference type="GO" id="GO:0005737">
    <property type="term" value="C:cytoplasm"/>
    <property type="evidence" value="ECO:0007669"/>
    <property type="project" value="UniProtKB-SubCell"/>
</dbReference>
<comment type="similarity">
    <text evidence="9">Belongs to the methyltransferase superfamily. METTL18 family.</text>
</comment>
<dbReference type="AlphaFoldDB" id="A0A9W4WR36"/>
<dbReference type="PANTHER" id="PTHR14614:SF39">
    <property type="entry name" value="HISTIDINE PROTEIN METHYLTRANSFERASE 1 HOMOLOG"/>
    <property type="match status" value="1"/>
</dbReference>
<evidence type="ECO:0000256" key="6">
    <source>
        <dbReference type="ARBA" id="ARBA00022679"/>
    </source>
</evidence>
<evidence type="ECO:0000256" key="5">
    <source>
        <dbReference type="ARBA" id="ARBA00022603"/>
    </source>
</evidence>
<proteinExistence type="inferred from homology"/>
<dbReference type="Gene3D" id="3.40.50.150">
    <property type="entry name" value="Vaccinia Virus protein VP39"/>
    <property type="match status" value="1"/>
</dbReference>
<comment type="caution">
    <text evidence="11">The sequence shown here is derived from an EMBL/GenBank/DDBJ whole genome shotgun (WGS) entry which is preliminary data.</text>
</comment>
<dbReference type="InterPro" id="IPR019410">
    <property type="entry name" value="Methyltransf_16"/>
</dbReference>
<keyword evidence="12" id="KW-1185">Reference proteome</keyword>
<keyword evidence="6" id="KW-0808">Transferase</keyword>
<dbReference type="GO" id="GO:0018064">
    <property type="term" value="F:protein-L-histidine N-tele-methyltransferase activity"/>
    <property type="evidence" value="ECO:0007669"/>
    <property type="project" value="UniProtKB-EC"/>
</dbReference>
<evidence type="ECO:0000313" key="12">
    <source>
        <dbReference type="Proteomes" id="UP001153678"/>
    </source>
</evidence>
<feature type="region of interest" description="Disordered" evidence="10">
    <location>
        <begin position="1"/>
        <end position="24"/>
    </location>
</feature>
<dbReference type="EC" id="2.1.1.85" evidence="3"/>
<organism evidence="11 12">
    <name type="scientific">Funneliformis geosporum</name>
    <dbReference type="NCBI Taxonomy" id="1117311"/>
    <lineage>
        <taxon>Eukaryota</taxon>
        <taxon>Fungi</taxon>
        <taxon>Fungi incertae sedis</taxon>
        <taxon>Mucoromycota</taxon>
        <taxon>Glomeromycotina</taxon>
        <taxon>Glomeromycetes</taxon>
        <taxon>Glomerales</taxon>
        <taxon>Glomeraceae</taxon>
        <taxon>Funneliformis</taxon>
    </lineage>
</organism>
<evidence type="ECO:0000256" key="4">
    <source>
        <dbReference type="ARBA" id="ARBA00022490"/>
    </source>
</evidence>
<evidence type="ECO:0000256" key="10">
    <source>
        <dbReference type="SAM" id="MobiDB-lite"/>
    </source>
</evidence>
<dbReference type="EMBL" id="CAMKVN010000966">
    <property type="protein sequence ID" value="CAI2172655.1"/>
    <property type="molecule type" value="Genomic_DNA"/>
</dbReference>
<dbReference type="OrthoDB" id="1723750at2759"/>
<evidence type="ECO:0000256" key="1">
    <source>
        <dbReference type="ARBA" id="ARBA00004123"/>
    </source>
</evidence>
<dbReference type="PANTHER" id="PTHR14614">
    <property type="entry name" value="HEPATOCELLULAR CARCINOMA-ASSOCIATED ANTIGEN"/>
    <property type="match status" value="1"/>
</dbReference>
<sequence length="365" mass="41940">MSFRFNFSSKEHQLPENEESTNQGFLEDSLNESLRIDKHPGFKPFISPNELILNNLNYILPPILIVERIFFSTYEQSILYKRHLSDVKFQIAQEDDLLETRENGNTKILVLSTDNDVVQGVYEGGLKTWEGAFDLLEFLAKNTNNFEFEGKKILELGCGSSLPGIYILTTKSPLRVDFQDYNEQVIKLVTIPNILLNTILCPKNEQDFSNDTAEIYVSEDVNPLDQLKKSRFFIGDWSGLTDIMNLKSEQEKYDLILTSETIYNADSIPKLYDVIKHSLRRPSGIAVSKLRLIAAKSIYFGVGGGVFPFYQLVEQDRVFEIKTVYTVEAHVKREILMLTFLDSFSNEYQQENINLPDKFCVSTKM</sequence>
<evidence type="ECO:0000256" key="3">
    <source>
        <dbReference type="ARBA" id="ARBA00012533"/>
    </source>
</evidence>
<dbReference type="SUPFAM" id="SSF53335">
    <property type="entry name" value="S-adenosyl-L-methionine-dependent methyltransferases"/>
    <property type="match status" value="1"/>
</dbReference>
<evidence type="ECO:0000256" key="2">
    <source>
        <dbReference type="ARBA" id="ARBA00004496"/>
    </source>
</evidence>
<keyword evidence="7" id="KW-0949">S-adenosyl-L-methionine</keyword>
<name>A0A9W4WR36_9GLOM</name>
<keyword evidence="8" id="KW-0539">Nucleus</keyword>
<dbReference type="Proteomes" id="UP001153678">
    <property type="component" value="Unassembled WGS sequence"/>
</dbReference>
<reference evidence="11" key="1">
    <citation type="submission" date="2022-08" db="EMBL/GenBank/DDBJ databases">
        <authorList>
            <person name="Kallberg Y."/>
            <person name="Tangrot J."/>
            <person name="Rosling A."/>
        </authorList>
    </citation>
    <scope>NUCLEOTIDE SEQUENCE</scope>
    <source>
        <strain evidence="11">Wild A</strain>
    </source>
</reference>
<protein>
    <recommendedName>
        <fullName evidence="3">protein-histidine N-methyltransferase</fullName>
        <ecNumber evidence="3">2.1.1.85</ecNumber>
    </recommendedName>
</protein>
<evidence type="ECO:0000256" key="9">
    <source>
        <dbReference type="ARBA" id="ARBA00038126"/>
    </source>
</evidence>
<keyword evidence="4" id="KW-0963">Cytoplasm</keyword>
<gene>
    <name evidence="11" type="ORF">FWILDA_LOCUS5690</name>
</gene>
<dbReference type="GO" id="GO:0005634">
    <property type="term" value="C:nucleus"/>
    <property type="evidence" value="ECO:0007669"/>
    <property type="project" value="UniProtKB-SubCell"/>
</dbReference>
<accession>A0A9W4WR36</accession>
<dbReference type="GO" id="GO:0032259">
    <property type="term" value="P:methylation"/>
    <property type="evidence" value="ECO:0007669"/>
    <property type="project" value="UniProtKB-KW"/>
</dbReference>
<evidence type="ECO:0000256" key="7">
    <source>
        <dbReference type="ARBA" id="ARBA00022691"/>
    </source>
</evidence>
<dbReference type="Pfam" id="PF10294">
    <property type="entry name" value="Methyltransf_16"/>
    <property type="match status" value="1"/>
</dbReference>
<evidence type="ECO:0000256" key="8">
    <source>
        <dbReference type="ARBA" id="ARBA00023242"/>
    </source>
</evidence>